<dbReference type="EMBL" id="CAJVPW010060587">
    <property type="protein sequence ID" value="CAG8781012.1"/>
    <property type="molecule type" value="Genomic_DNA"/>
</dbReference>
<gene>
    <name evidence="1" type="ORF">SPELUC_LOCUS16411</name>
</gene>
<feature type="non-terminal residue" evidence="1">
    <location>
        <position position="1"/>
    </location>
</feature>
<reference evidence="1" key="1">
    <citation type="submission" date="2021-06" db="EMBL/GenBank/DDBJ databases">
        <authorList>
            <person name="Kallberg Y."/>
            <person name="Tangrot J."/>
            <person name="Rosling A."/>
        </authorList>
    </citation>
    <scope>NUCLEOTIDE SEQUENCE</scope>
    <source>
        <strain evidence="1">28 12/20/2015</strain>
    </source>
</reference>
<evidence type="ECO:0000313" key="1">
    <source>
        <dbReference type="EMBL" id="CAG8781012.1"/>
    </source>
</evidence>
<feature type="non-terminal residue" evidence="1">
    <location>
        <position position="211"/>
    </location>
</feature>
<comment type="caution">
    <text evidence="1">The sequence shown here is derived from an EMBL/GenBank/DDBJ whole genome shotgun (WGS) entry which is preliminary data.</text>
</comment>
<sequence>EETIRRIENYFNENKENLTDYEIKMLEGGGGEKWRQEFENQHRGNDDLIQLITQTENEISDKLNAAGVAETDLDSSLWSPYNFWQKKLHSSNQTSEVNDFKNKMFAAIDEAQQKKNNQPGTGLNGSTPTPNGNPNQNNPNYNQKKNDLTTKISTLKQAIEQLKTNPNPTSDQQTQLTDKENELQDLEKELEDLEKPNSTPQQPKSDNNFPT</sequence>
<organism evidence="1 2">
    <name type="scientific">Cetraspora pellucida</name>
    <dbReference type="NCBI Taxonomy" id="1433469"/>
    <lineage>
        <taxon>Eukaryota</taxon>
        <taxon>Fungi</taxon>
        <taxon>Fungi incertae sedis</taxon>
        <taxon>Mucoromycota</taxon>
        <taxon>Glomeromycotina</taxon>
        <taxon>Glomeromycetes</taxon>
        <taxon>Diversisporales</taxon>
        <taxon>Gigasporaceae</taxon>
        <taxon>Cetraspora</taxon>
    </lineage>
</organism>
<dbReference type="Proteomes" id="UP000789366">
    <property type="component" value="Unassembled WGS sequence"/>
</dbReference>
<keyword evidence="2" id="KW-1185">Reference proteome</keyword>
<accession>A0ACA9R8K8</accession>
<protein>
    <submittedName>
        <fullName evidence="1">6454_t:CDS:1</fullName>
    </submittedName>
</protein>
<evidence type="ECO:0000313" key="2">
    <source>
        <dbReference type="Proteomes" id="UP000789366"/>
    </source>
</evidence>
<proteinExistence type="predicted"/>
<name>A0ACA9R8K8_9GLOM</name>